<evidence type="ECO:0000259" key="13">
    <source>
        <dbReference type="PROSITE" id="PS51384"/>
    </source>
</evidence>
<dbReference type="EMBL" id="JSUM01000006">
    <property type="protein sequence ID" value="KGQ70766.1"/>
    <property type="molecule type" value="Genomic_DNA"/>
</dbReference>
<keyword evidence="2" id="KW-0285">Flavoprotein</keyword>
<accession>A0A0A3AN61</accession>
<dbReference type="STRING" id="505317.OA57_05275"/>
<keyword evidence="6" id="KW-0812">Transmembrane</keyword>
<proteinExistence type="inferred from homology"/>
<evidence type="ECO:0000256" key="1">
    <source>
        <dbReference type="ARBA" id="ARBA00001974"/>
    </source>
</evidence>
<dbReference type="PANTHER" id="PTHR47354:SF6">
    <property type="entry name" value="NADH OXIDOREDUCTASE HCR"/>
    <property type="match status" value="1"/>
</dbReference>
<keyword evidence="15" id="KW-1185">Reference proteome</keyword>
<dbReference type="SUPFAM" id="SSF52343">
    <property type="entry name" value="Ferredoxin reductase-like, C-terminal NADP-linked domain"/>
    <property type="match status" value="1"/>
</dbReference>
<keyword evidence="6" id="KW-1133">Transmembrane helix</keyword>
<evidence type="ECO:0000256" key="5">
    <source>
        <dbReference type="ARBA" id="ARBA00022827"/>
    </source>
</evidence>
<evidence type="ECO:0000256" key="8">
    <source>
        <dbReference type="ARBA" id="ARBA00023004"/>
    </source>
</evidence>
<dbReference type="Gene3D" id="3.40.50.80">
    <property type="entry name" value="Nucleotide-binding domain of ferredoxin-NADP reductase (FNR) module"/>
    <property type="match status" value="1"/>
</dbReference>
<protein>
    <submittedName>
        <fullName evidence="14">Flavodoxin reductase</fullName>
    </submittedName>
</protein>
<dbReference type="RefSeq" id="WP_034614381.1">
    <property type="nucleotide sequence ID" value="NZ_JSUM01000006.1"/>
</dbReference>
<comment type="cofactor">
    <cofactor evidence="10">
        <name>[2Fe-2S] cluster</name>
        <dbReference type="ChEBI" id="CHEBI:190135"/>
    </cofactor>
</comment>
<keyword evidence="4" id="KW-0479">Metal-binding</keyword>
<dbReference type="PROSITE" id="PS00197">
    <property type="entry name" value="2FE2S_FER_1"/>
    <property type="match status" value="1"/>
</dbReference>
<dbReference type="SUPFAM" id="SSF54292">
    <property type="entry name" value="2Fe-2S ferredoxin-like"/>
    <property type="match status" value="1"/>
</dbReference>
<comment type="caution">
    <text evidence="14">The sequence shown here is derived from an EMBL/GenBank/DDBJ whole genome shotgun (WGS) entry which is preliminary data.</text>
</comment>
<keyword evidence="7" id="KW-0560">Oxidoreductase</keyword>
<dbReference type="Pfam" id="PF00970">
    <property type="entry name" value="FAD_binding_6"/>
    <property type="match status" value="1"/>
</dbReference>
<dbReference type="InterPro" id="IPR006058">
    <property type="entry name" value="2Fe2S_fd_BS"/>
</dbReference>
<dbReference type="InterPro" id="IPR036010">
    <property type="entry name" value="2Fe-2S_ferredoxin-like_sf"/>
</dbReference>
<evidence type="ECO:0000256" key="9">
    <source>
        <dbReference type="ARBA" id="ARBA00023014"/>
    </source>
</evidence>
<dbReference type="OrthoDB" id="9796486at2"/>
<dbReference type="InterPro" id="IPR001041">
    <property type="entry name" value="2Fe-2S_ferredoxin-type"/>
</dbReference>
<dbReference type="SUPFAM" id="SSF63380">
    <property type="entry name" value="Riboflavin synthase domain-like"/>
    <property type="match status" value="1"/>
</dbReference>
<dbReference type="Proteomes" id="UP000030380">
    <property type="component" value="Unassembled WGS sequence"/>
</dbReference>
<evidence type="ECO:0000256" key="3">
    <source>
        <dbReference type="ARBA" id="ARBA00022714"/>
    </source>
</evidence>
<dbReference type="PROSITE" id="PS51085">
    <property type="entry name" value="2FE2S_FER_2"/>
    <property type="match status" value="1"/>
</dbReference>
<comment type="cofactor">
    <cofactor evidence="1">
        <name>FAD</name>
        <dbReference type="ChEBI" id="CHEBI:57692"/>
    </cofactor>
</comment>
<keyword evidence="6" id="KW-0472">Membrane</keyword>
<dbReference type="InterPro" id="IPR001709">
    <property type="entry name" value="Flavoprot_Pyr_Nucl_cyt_Rdtase"/>
</dbReference>
<dbReference type="InterPro" id="IPR012675">
    <property type="entry name" value="Beta-grasp_dom_sf"/>
</dbReference>
<keyword evidence="9" id="KW-0411">Iron-sulfur</keyword>
<dbReference type="GO" id="GO:0016491">
    <property type="term" value="F:oxidoreductase activity"/>
    <property type="evidence" value="ECO:0007669"/>
    <property type="project" value="UniProtKB-KW"/>
</dbReference>
<dbReference type="GO" id="GO:0046872">
    <property type="term" value="F:metal ion binding"/>
    <property type="evidence" value="ECO:0007669"/>
    <property type="project" value="UniProtKB-KW"/>
</dbReference>
<evidence type="ECO:0000313" key="14">
    <source>
        <dbReference type="EMBL" id="KGQ70766.1"/>
    </source>
</evidence>
<evidence type="ECO:0000256" key="4">
    <source>
        <dbReference type="ARBA" id="ARBA00022723"/>
    </source>
</evidence>
<dbReference type="CDD" id="cd00207">
    <property type="entry name" value="fer2"/>
    <property type="match status" value="1"/>
</dbReference>
<sequence>MSNPNSFCLNEMMVNNIIQETDDVYTLELIAQDFYPYEPGQYALVSIKNTPDIVRAYTLSSTPGLSRYITLTVRRIENGVGSTWLTRDVKVGDTLWLSDPKGEFTCAQIASDNYLLIAGGCGVTPIISMVRWLCVNRPHAKLTVFYSVHSPKDVIFKREWEMMKVQYPHLKLHMNSSQGASEGFYAGRISQDMLQELVPDIADATVLTCGPESYMRHIRDITEALGVPKARFFLEQFHSSTEVCMTDNSKQVSLTVHGILGEQTLAVPVGLSLLSALEENDVPVIAACRTGICGSCKTKVLQGEYEISTNGPLTEEEVRQGYVLACSCQIKGNMTVEPVI</sequence>
<dbReference type="Gene3D" id="2.40.30.10">
    <property type="entry name" value="Translation factors"/>
    <property type="match status" value="1"/>
</dbReference>
<evidence type="ECO:0000313" key="15">
    <source>
        <dbReference type="Proteomes" id="UP000030380"/>
    </source>
</evidence>
<dbReference type="InterPro" id="IPR050415">
    <property type="entry name" value="MRET"/>
</dbReference>
<dbReference type="InterPro" id="IPR001433">
    <property type="entry name" value="OxRdtase_FAD/NAD-bd"/>
</dbReference>
<dbReference type="CDD" id="cd06215">
    <property type="entry name" value="FNR_iron_sulfur_binding_1"/>
    <property type="match status" value="1"/>
</dbReference>
<dbReference type="InterPro" id="IPR039261">
    <property type="entry name" value="FNR_nucleotide-bd"/>
</dbReference>
<dbReference type="PRINTS" id="PR00406">
    <property type="entry name" value="CYTB5RDTASE"/>
</dbReference>
<dbReference type="PANTHER" id="PTHR47354">
    <property type="entry name" value="NADH OXIDOREDUCTASE HCR"/>
    <property type="match status" value="1"/>
</dbReference>
<dbReference type="InterPro" id="IPR008333">
    <property type="entry name" value="Cbr1-like_FAD-bd_dom"/>
</dbReference>
<dbReference type="AlphaFoldDB" id="A0A0A3AN61"/>
<dbReference type="GO" id="GO:0051537">
    <property type="term" value="F:2 iron, 2 sulfur cluster binding"/>
    <property type="evidence" value="ECO:0007669"/>
    <property type="project" value="UniProtKB-KW"/>
</dbReference>
<evidence type="ECO:0000256" key="6">
    <source>
        <dbReference type="ARBA" id="ARBA00022989"/>
    </source>
</evidence>
<dbReference type="NCBIfam" id="NF007964">
    <property type="entry name" value="PRK10684.1"/>
    <property type="match status" value="1"/>
</dbReference>
<dbReference type="Gene3D" id="3.10.20.30">
    <property type="match status" value="1"/>
</dbReference>
<evidence type="ECO:0000256" key="2">
    <source>
        <dbReference type="ARBA" id="ARBA00022630"/>
    </source>
</evidence>
<keyword evidence="5" id="KW-0274">FAD</keyword>
<comment type="similarity">
    <text evidence="11">In the N-terminal section; belongs to the FAD-binding oxidoreductase type 6 family.</text>
</comment>
<feature type="domain" description="2Fe-2S ferredoxin-type" evidence="12">
    <location>
        <begin position="250"/>
        <end position="340"/>
    </location>
</feature>
<evidence type="ECO:0000256" key="10">
    <source>
        <dbReference type="ARBA" id="ARBA00034078"/>
    </source>
</evidence>
<keyword evidence="3" id="KW-0001">2Fe-2S</keyword>
<evidence type="ECO:0000256" key="7">
    <source>
        <dbReference type="ARBA" id="ARBA00023002"/>
    </source>
</evidence>
<dbReference type="Pfam" id="PF00111">
    <property type="entry name" value="Fer2"/>
    <property type="match status" value="1"/>
</dbReference>
<dbReference type="PROSITE" id="PS51384">
    <property type="entry name" value="FAD_FR"/>
    <property type="match status" value="1"/>
</dbReference>
<feature type="domain" description="FAD-binding FR-type" evidence="13">
    <location>
        <begin position="7"/>
        <end position="107"/>
    </location>
</feature>
<dbReference type="InterPro" id="IPR017927">
    <property type="entry name" value="FAD-bd_FR_type"/>
</dbReference>
<name>A0A0A3AN61_9PAST</name>
<dbReference type="PRINTS" id="PR00371">
    <property type="entry name" value="FPNCR"/>
</dbReference>
<organism evidence="14 15">
    <name type="scientific">Chelonobacter oris</name>
    <dbReference type="NCBI Taxonomy" id="505317"/>
    <lineage>
        <taxon>Bacteria</taxon>
        <taxon>Pseudomonadati</taxon>
        <taxon>Pseudomonadota</taxon>
        <taxon>Gammaproteobacteria</taxon>
        <taxon>Pasteurellales</taxon>
        <taxon>Pasteurellaceae</taxon>
        <taxon>Chelonobacter</taxon>
    </lineage>
</organism>
<dbReference type="Pfam" id="PF00175">
    <property type="entry name" value="NAD_binding_1"/>
    <property type="match status" value="1"/>
</dbReference>
<dbReference type="InterPro" id="IPR017938">
    <property type="entry name" value="Riboflavin_synthase-like_b-brl"/>
</dbReference>
<evidence type="ECO:0000259" key="12">
    <source>
        <dbReference type="PROSITE" id="PS51085"/>
    </source>
</evidence>
<evidence type="ECO:0000256" key="11">
    <source>
        <dbReference type="ARBA" id="ARBA00061434"/>
    </source>
</evidence>
<gene>
    <name evidence="14" type="ORF">OA57_05275</name>
</gene>
<keyword evidence="8" id="KW-0408">Iron</keyword>
<reference evidence="14 15" key="1">
    <citation type="submission" date="2014-11" db="EMBL/GenBank/DDBJ databases">
        <title>Draft genome sequence of Chelonobacter oris 1662T, associated with respiratory disease in Hermann's Tortoises.</title>
        <authorList>
            <person name="Kudirkiene E."/>
            <person name="Hansen M.J."/>
            <person name="Bojesen A.M."/>
        </authorList>
    </citation>
    <scope>NUCLEOTIDE SEQUENCE [LARGE SCALE GENOMIC DNA]</scope>
    <source>
        <strain evidence="14 15">1662</strain>
    </source>
</reference>